<dbReference type="AlphaFoldDB" id="A0A6P1BNL6"/>
<comment type="caution">
    <text evidence="2">The sequence shown here is derived from an EMBL/GenBank/DDBJ whole genome shotgun (WGS) entry which is preliminary data.</text>
</comment>
<protein>
    <submittedName>
        <fullName evidence="2">Uncharacterized protein</fullName>
    </submittedName>
</protein>
<keyword evidence="1" id="KW-1133">Transmembrane helix</keyword>
<feature type="transmembrane region" description="Helical" evidence="1">
    <location>
        <begin position="53"/>
        <end position="73"/>
    </location>
</feature>
<name>A0A6P1BNL6_9BRAD</name>
<organism evidence="2 3">
    <name type="scientific">Bradyrhizobium uaiense</name>
    <dbReference type="NCBI Taxonomy" id="2594946"/>
    <lineage>
        <taxon>Bacteria</taxon>
        <taxon>Pseudomonadati</taxon>
        <taxon>Pseudomonadota</taxon>
        <taxon>Alphaproteobacteria</taxon>
        <taxon>Hyphomicrobiales</taxon>
        <taxon>Nitrobacteraceae</taxon>
        <taxon>Bradyrhizobium</taxon>
    </lineage>
</organism>
<gene>
    <name evidence="2" type="ORF">FNJ47_26230</name>
</gene>
<keyword evidence="1" id="KW-0812">Transmembrane</keyword>
<evidence type="ECO:0000313" key="2">
    <source>
        <dbReference type="EMBL" id="NEU99230.1"/>
    </source>
</evidence>
<dbReference type="Proteomes" id="UP000468531">
    <property type="component" value="Unassembled WGS sequence"/>
</dbReference>
<keyword evidence="1" id="KW-0472">Membrane</keyword>
<evidence type="ECO:0000313" key="3">
    <source>
        <dbReference type="Proteomes" id="UP000468531"/>
    </source>
</evidence>
<evidence type="ECO:0000256" key="1">
    <source>
        <dbReference type="SAM" id="Phobius"/>
    </source>
</evidence>
<sequence length="88" mass="10118">MDTFFLAWVMLGWLVFAWALLRMIWAAYVAGDLGWSSYFGGTFLLADYNRKRFRILLCAFGWFMFGAILYNVLQPTAPSEPRVGHVGK</sequence>
<dbReference type="EMBL" id="VKHP01000122">
    <property type="protein sequence ID" value="NEU99230.1"/>
    <property type="molecule type" value="Genomic_DNA"/>
</dbReference>
<keyword evidence="3" id="KW-1185">Reference proteome</keyword>
<reference evidence="2 3" key="1">
    <citation type="journal article" date="2020" name="Arch. Microbiol.">
        <title>Bradyrhizobium uaiense sp. nov., a new highly efficient cowpea symbiont.</title>
        <authorList>
            <person name="Cabral Michel D."/>
            <person name="Azarias Guimaraes A."/>
            <person name="Martins da Costa E."/>
            <person name="Soares de Carvalho T."/>
            <person name="Balsanelli E."/>
            <person name="Willems A."/>
            <person name="Maltempi de Souza E."/>
            <person name="de Souza Moreira F.M."/>
        </authorList>
    </citation>
    <scope>NUCLEOTIDE SEQUENCE [LARGE SCALE GENOMIC DNA]</scope>
    <source>
        <strain evidence="2 3">UFLA 03-164</strain>
    </source>
</reference>
<accession>A0A6P1BNL6</accession>
<proteinExistence type="predicted"/>
<dbReference type="RefSeq" id="WP_163158231.1">
    <property type="nucleotide sequence ID" value="NZ_VKHP01000122.1"/>
</dbReference>